<dbReference type="Gene3D" id="1.10.10.10">
    <property type="entry name" value="Winged helix-like DNA-binding domain superfamily/Winged helix DNA-binding domain"/>
    <property type="match status" value="1"/>
</dbReference>
<proteinExistence type="inferred from homology"/>
<dbReference type="RefSeq" id="WP_284245613.1">
    <property type="nucleotide sequence ID" value="NZ_BSST01000001.1"/>
</dbReference>
<dbReference type="InterPro" id="IPR036388">
    <property type="entry name" value="WH-like_DNA-bd_sf"/>
</dbReference>
<keyword evidence="6" id="KW-1185">Reference proteome</keyword>
<dbReference type="PIRSF" id="PIRSF019455">
    <property type="entry name" value="CopR_AtkY"/>
    <property type="match status" value="1"/>
</dbReference>
<keyword evidence="2" id="KW-0805">Transcription regulation</keyword>
<dbReference type="EMBL" id="BSST01000001">
    <property type="protein sequence ID" value="GLX79687.1"/>
    <property type="molecule type" value="Genomic_DNA"/>
</dbReference>
<reference evidence="5 6" key="1">
    <citation type="submission" date="2023-03" db="EMBL/GenBank/DDBJ databases">
        <title>Draft genome sequence of Thalassotalea insulae KCTC 62186T.</title>
        <authorList>
            <person name="Sawabe T."/>
        </authorList>
    </citation>
    <scope>NUCLEOTIDE SEQUENCE [LARGE SCALE GENOMIC DNA]</scope>
    <source>
        <strain evidence="5 6">KCTC 62186</strain>
    </source>
</reference>
<gene>
    <name evidence="5" type="ORF">tinsulaeT_30270</name>
</gene>
<sequence length="135" mass="15772">MAEISQTEFEVLDVLWQQYPASANEIIERLNQQKDWHEKTVKTLLNRLVKKGAISFEKQQRRYLYTPLLAREAYVTSQSESLIERLFSGRVSPLIAGFAKNKHLEKDDIEELKSIIASWEQEHDPSVEQPEKKSK</sequence>
<organism evidence="5 6">
    <name type="scientific">Thalassotalea insulae</name>
    <dbReference type="NCBI Taxonomy" id="2056778"/>
    <lineage>
        <taxon>Bacteria</taxon>
        <taxon>Pseudomonadati</taxon>
        <taxon>Pseudomonadota</taxon>
        <taxon>Gammaproteobacteria</taxon>
        <taxon>Alteromonadales</taxon>
        <taxon>Colwelliaceae</taxon>
        <taxon>Thalassotalea</taxon>
    </lineage>
</organism>
<name>A0ABQ6GWD8_9GAMM</name>
<dbReference type="InterPro" id="IPR036390">
    <property type="entry name" value="WH_DNA-bd_sf"/>
</dbReference>
<evidence type="ECO:0000313" key="5">
    <source>
        <dbReference type="EMBL" id="GLX79687.1"/>
    </source>
</evidence>
<keyword evidence="3" id="KW-0238">DNA-binding</keyword>
<dbReference type="SUPFAM" id="SSF46785">
    <property type="entry name" value="Winged helix' DNA-binding domain"/>
    <property type="match status" value="1"/>
</dbReference>
<comment type="similarity">
    <text evidence="1">Belongs to the BlaI transcriptional regulatory family.</text>
</comment>
<dbReference type="Gene3D" id="1.10.4040.10">
    <property type="entry name" value="Penicillinase repressor domain"/>
    <property type="match status" value="1"/>
</dbReference>
<evidence type="ECO:0000256" key="4">
    <source>
        <dbReference type="ARBA" id="ARBA00023163"/>
    </source>
</evidence>
<dbReference type="Proteomes" id="UP001157186">
    <property type="component" value="Unassembled WGS sequence"/>
</dbReference>
<evidence type="ECO:0000256" key="1">
    <source>
        <dbReference type="ARBA" id="ARBA00011046"/>
    </source>
</evidence>
<protein>
    <submittedName>
        <fullName evidence="5">BlaI family transcriptional regulator</fullName>
    </submittedName>
</protein>
<comment type="caution">
    <text evidence="5">The sequence shown here is derived from an EMBL/GenBank/DDBJ whole genome shotgun (WGS) entry which is preliminary data.</text>
</comment>
<accession>A0ABQ6GWD8</accession>
<evidence type="ECO:0000256" key="2">
    <source>
        <dbReference type="ARBA" id="ARBA00023015"/>
    </source>
</evidence>
<evidence type="ECO:0000313" key="6">
    <source>
        <dbReference type="Proteomes" id="UP001157186"/>
    </source>
</evidence>
<dbReference type="Pfam" id="PF03965">
    <property type="entry name" value="Penicillinase_R"/>
    <property type="match status" value="1"/>
</dbReference>
<keyword evidence="4" id="KW-0804">Transcription</keyword>
<evidence type="ECO:0000256" key="3">
    <source>
        <dbReference type="ARBA" id="ARBA00023125"/>
    </source>
</evidence>
<dbReference type="InterPro" id="IPR005650">
    <property type="entry name" value="BlaI_family"/>
</dbReference>